<dbReference type="AlphaFoldDB" id="A0A6G0QKF6"/>
<feature type="chain" id="PRO_5026238987" description="RxLR effector protein" evidence="1">
    <location>
        <begin position="30"/>
        <end position="99"/>
    </location>
</feature>
<dbReference type="EMBL" id="QXFY01002839">
    <property type="protein sequence ID" value="KAE9291741.1"/>
    <property type="molecule type" value="Genomic_DNA"/>
</dbReference>
<dbReference type="Proteomes" id="UP000486351">
    <property type="component" value="Unassembled WGS sequence"/>
</dbReference>
<reference evidence="2 3" key="1">
    <citation type="submission" date="2018-09" db="EMBL/GenBank/DDBJ databases">
        <title>Genomic investigation of the strawberry pathogen Phytophthora fragariae indicates pathogenicity is determined by transcriptional variation in three key races.</title>
        <authorList>
            <person name="Adams T.M."/>
            <person name="Armitage A.D."/>
            <person name="Sobczyk M.K."/>
            <person name="Bates H.J."/>
            <person name="Dunwell J.M."/>
            <person name="Nellist C.F."/>
            <person name="Harrison R.J."/>
        </authorList>
    </citation>
    <scope>NUCLEOTIDE SEQUENCE [LARGE SCALE GENOMIC DNA]</scope>
    <source>
        <strain evidence="2 3">NOV-77</strain>
    </source>
</reference>
<evidence type="ECO:0000313" key="2">
    <source>
        <dbReference type="EMBL" id="KAE9291741.1"/>
    </source>
</evidence>
<proteinExistence type="predicted"/>
<feature type="signal peptide" evidence="1">
    <location>
        <begin position="1"/>
        <end position="29"/>
    </location>
</feature>
<comment type="caution">
    <text evidence="2">The sequence shown here is derived from an EMBL/GenBank/DDBJ whole genome shotgun (WGS) entry which is preliminary data.</text>
</comment>
<accession>A0A6G0QKF6</accession>
<evidence type="ECO:0000256" key="1">
    <source>
        <dbReference type="SAM" id="SignalP"/>
    </source>
</evidence>
<organism evidence="2 3">
    <name type="scientific">Phytophthora fragariae</name>
    <dbReference type="NCBI Taxonomy" id="53985"/>
    <lineage>
        <taxon>Eukaryota</taxon>
        <taxon>Sar</taxon>
        <taxon>Stramenopiles</taxon>
        <taxon>Oomycota</taxon>
        <taxon>Peronosporomycetes</taxon>
        <taxon>Peronosporales</taxon>
        <taxon>Peronosporaceae</taxon>
        <taxon>Phytophthora</taxon>
    </lineage>
</organism>
<evidence type="ECO:0000313" key="3">
    <source>
        <dbReference type="Proteomes" id="UP000486351"/>
    </source>
</evidence>
<evidence type="ECO:0008006" key="4">
    <source>
        <dbReference type="Google" id="ProtNLM"/>
    </source>
</evidence>
<keyword evidence="1" id="KW-0732">Signal</keyword>
<name>A0A6G0QKF6_9STRA</name>
<gene>
    <name evidence="2" type="ORF">PF008_g25256</name>
</gene>
<sequence>MRLRKRPGGWPVSTTVAILLVVLSTVCYGSGTCSSTDATINALGSLFSNFWTRVSPTRWPSCIAGRSPVRRSSTTSGLRTSSASGQLVLTHEACACSVH</sequence>
<protein>
    <recommendedName>
        <fullName evidence="4">RxLR effector protein</fullName>
    </recommendedName>
</protein>